<dbReference type="AlphaFoldDB" id="A0A251SSN2"/>
<proteinExistence type="predicted"/>
<dbReference type="EMBL" id="MNCJ02000328">
    <property type="protein sequence ID" value="KAF5773398.1"/>
    <property type="molecule type" value="Genomic_DNA"/>
</dbReference>
<name>A0A251SSN2_HELAN</name>
<dbReference type="Proteomes" id="UP000215914">
    <property type="component" value="Chromosome 13"/>
</dbReference>
<dbReference type="Gramene" id="mRNA:HanXRQr2_Chr13g0588171">
    <property type="protein sequence ID" value="mRNA:HanXRQr2_Chr13g0588171"/>
    <property type="gene ID" value="HanXRQr2_Chr13g0588171"/>
</dbReference>
<dbReference type="InParanoid" id="A0A251SSN2"/>
<reference evidence="2" key="2">
    <citation type="submission" date="2017-02" db="EMBL/GenBank/DDBJ databases">
        <title>Sunflower complete genome.</title>
        <authorList>
            <person name="Langlade N."/>
            <person name="Munos S."/>
        </authorList>
    </citation>
    <scope>NUCLEOTIDE SEQUENCE [LARGE SCALE GENOMIC DNA]</scope>
    <source>
        <tissue evidence="2">Leaves</tissue>
    </source>
</reference>
<dbReference type="EMBL" id="CM007902">
    <property type="protein sequence ID" value="OTG01512.1"/>
    <property type="molecule type" value="Genomic_DNA"/>
</dbReference>
<gene>
    <name evidence="2" type="ORF">HannXRQ_Chr13g0402891</name>
    <name evidence="1" type="ORF">HanXRQr2_Chr13g0588171</name>
</gene>
<evidence type="ECO:0000313" key="2">
    <source>
        <dbReference type="EMBL" id="OTG01512.1"/>
    </source>
</evidence>
<reference evidence="1 3" key="1">
    <citation type="journal article" date="2017" name="Nature">
        <title>The sunflower genome provides insights into oil metabolism, flowering and Asterid evolution.</title>
        <authorList>
            <person name="Badouin H."/>
            <person name="Gouzy J."/>
            <person name="Grassa C.J."/>
            <person name="Murat F."/>
            <person name="Staton S.E."/>
            <person name="Cottret L."/>
            <person name="Lelandais-Briere C."/>
            <person name="Owens G.L."/>
            <person name="Carrere S."/>
            <person name="Mayjonade B."/>
            <person name="Legrand L."/>
            <person name="Gill N."/>
            <person name="Kane N.C."/>
            <person name="Bowers J.E."/>
            <person name="Hubner S."/>
            <person name="Bellec A."/>
            <person name="Berard A."/>
            <person name="Berges H."/>
            <person name="Blanchet N."/>
            <person name="Boniface M.C."/>
            <person name="Brunel D."/>
            <person name="Catrice O."/>
            <person name="Chaidir N."/>
            <person name="Claudel C."/>
            <person name="Donnadieu C."/>
            <person name="Faraut T."/>
            <person name="Fievet G."/>
            <person name="Helmstetter N."/>
            <person name="King M."/>
            <person name="Knapp S.J."/>
            <person name="Lai Z."/>
            <person name="Le Paslier M.C."/>
            <person name="Lippi Y."/>
            <person name="Lorenzon L."/>
            <person name="Mandel J.R."/>
            <person name="Marage G."/>
            <person name="Marchand G."/>
            <person name="Marquand E."/>
            <person name="Bret-Mestries E."/>
            <person name="Morien E."/>
            <person name="Nambeesan S."/>
            <person name="Nguyen T."/>
            <person name="Pegot-Espagnet P."/>
            <person name="Pouilly N."/>
            <person name="Raftis F."/>
            <person name="Sallet E."/>
            <person name="Schiex T."/>
            <person name="Thomas J."/>
            <person name="Vandecasteele C."/>
            <person name="Vares D."/>
            <person name="Vear F."/>
            <person name="Vautrin S."/>
            <person name="Crespi M."/>
            <person name="Mangin B."/>
            <person name="Burke J.M."/>
            <person name="Salse J."/>
            <person name="Munos S."/>
            <person name="Vincourt P."/>
            <person name="Rieseberg L.H."/>
            <person name="Langlade N.B."/>
        </authorList>
    </citation>
    <scope>NUCLEOTIDE SEQUENCE [LARGE SCALE GENOMIC DNA]</scope>
    <source>
        <strain evidence="3">cv. SF193</strain>
        <tissue evidence="1">Leaves</tissue>
    </source>
</reference>
<reference evidence="1" key="3">
    <citation type="submission" date="2020-06" db="EMBL/GenBank/DDBJ databases">
        <title>Helianthus annuus Genome sequencing and assembly Release 2.</title>
        <authorList>
            <person name="Gouzy J."/>
            <person name="Langlade N."/>
            <person name="Munos S."/>
        </authorList>
    </citation>
    <scope>NUCLEOTIDE SEQUENCE</scope>
    <source>
        <tissue evidence="1">Leaves</tissue>
    </source>
</reference>
<evidence type="ECO:0000313" key="1">
    <source>
        <dbReference type="EMBL" id="KAF5773398.1"/>
    </source>
</evidence>
<sequence length="68" mass="7937">MVKILNFSQWCKGCKWNHLHSNCCLCYNLPMWSMRDVSLQSSRKKLELTGAGVFLRRQPEAPIEPVEK</sequence>
<protein>
    <submittedName>
        <fullName evidence="2">Uncharacterized protein</fullName>
    </submittedName>
</protein>
<accession>A0A251SSN2</accession>
<organism evidence="2 3">
    <name type="scientific">Helianthus annuus</name>
    <name type="common">Common sunflower</name>
    <dbReference type="NCBI Taxonomy" id="4232"/>
    <lineage>
        <taxon>Eukaryota</taxon>
        <taxon>Viridiplantae</taxon>
        <taxon>Streptophyta</taxon>
        <taxon>Embryophyta</taxon>
        <taxon>Tracheophyta</taxon>
        <taxon>Spermatophyta</taxon>
        <taxon>Magnoliopsida</taxon>
        <taxon>eudicotyledons</taxon>
        <taxon>Gunneridae</taxon>
        <taxon>Pentapetalae</taxon>
        <taxon>asterids</taxon>
        <taxon>campanulids</taxon>
        <taxon>Asterales</taxon>
        <taxon>Asteraceae</taxon>
        <taxon>Asteroideae</taxon>
        <taxon>Heliantheae alliance</taxon>
        <taxon>Heliantheae</taxon>
        <taxon>Helianthus</taxon>
    </lineage>
</organism>
<keyword evidence="3" id="KW-1185">Reference proteome</keyword>
<evidence type="ECO:0000313" key="3">
    <source>
        <dbReference type="Proteomes" id="UP000215914"/>
    </source>
</evidence>